<evidence type="ECO:0000313" key="4">
    <source>
        <dbReference type="Proteomes" id="UP001210231"/>
    </source>
</evidence>
<proteinExistence type="inferred from homology"/>
<dbReference type="InterPro" id="IPR032698">
    <property type="entry name" value="SirB1_N"/>
</dbReference>
<dbReference type="EMBL" id="JAQGEF010000033">
    <property type="protein sequence ID" value="MDA3616545.1"/>
    <property type="molecule type" value="Genomic_DNA"/>
</dbReference>
<organism evidence="3 4">
    <name type="scientific">Polluticaenibacter yanchengensis</name>
    <dbReference type="NCBI Taxonomy" id="3014562"/>
    <lineage>
        <taxon>Bacteria</taxon>
        <taxon>Pseudomonadati</taxon>
        <taxon>Bacteroidota</taxon>
        <taxon>Chitinophagia</taxon>
        <taxon>Chitinophagales</taxon>
        <taxon>Chitinophagaceae</taxon>
        <taxon>Polluticaenibacter</taxon>
    </lineage>
</organism>
<name>A0ABT4UP64_9BACT</name>
<feature type="domain" description="Protein SirB1 N-terminal" evidence="2">
    <location>
        <begin position="107"/>
        <end position="269"/>
    </location>
</feature>
<dbReference type="Pfam" id="PF13369">
    <property type="entry name" value="Transglut_core2"/>
    <property type="match status" value="1"/>
</dbReference>
<evidence type="ECO:0000313" key="3">
    <source>
        <dbReference type="EMBL" id="MDA3616545.1"/>
    </source>
</evidence>
<reference evidence="3 4" key="1">
    <citation type="submission" date="2022-12" db="EMBL/GenBank/DDBJ databases">
        <title>Chitinophagaceae gen. sp. nov., a new member of the family Chitinophagaceae, isolated from soil in a chemical factory.</title>
        <authorList>
            <person name="Ke Z."/>
        </authorList>
    </citation>
    <scope>NUCLEOTIDE SEQUENCE [LARGE SCALE GENOMIC DNA]</scope>
    <source>
        <strain evidence="3 4">LY-5</strain>
    </source>
</reference>
<gene>
    <name evidence="3" type="ORF">O3P16_17165</name>
</gene>
<keyword evidence="4" id="KW-1185">Reference proteome</keyword>
<protein>
    <recommendedName>
        <fullName evidence="2">Protein SirB1 N-terminal domain-containing protein</fullName>
    </recommendedName>
</protein>
<sequence>MSVSVTSQQELDALISLLDDNDTEVVDIVEKKLKSLGKEYISALENSLHECHNFMVQTKIEEIIVDINSIELKEALEQWLLKDSGLLEAAYFISRFENNTHIDIKHFNLKVERITRSIWLEMTNYLTPLERIKVIENILYKVYRLKGSKSSYTKIDNFLITDVIEKLSGNGITNSILYIMLAQMLDLPVRGFKYNDTIILAWYSHEFLFDYEPNTKPNNFNNIKIFIDPLSGKGFSHLDMQYLLTVNETGFDDNIFKPLNNKEVIKILLTEYSKCFTQHFHHKYVTLNRIISELFY</sequence>
<evidence type="ECO:0000259" key="2">
    <source>
        <dbReference type="Pfam" id="PF13369"/>
    </source>
</evidence>
<dbReference type="RefSeq" id="WP_407032875.1">
    <property type="nucleotide sequence ID" value="NZ_JAQGEF010000033.1"/>
</dbReference>
<accession>A0ABT4UP64</accession>
<comment type="caution">
    <text evidence="3">The sequence shown here is derived from an EMBL/GenBank/DDBJ whole genome shotgun (WGS) entry which is preliminary data.</text>
</comment>
<evidence type="ECO:0000256" key="1">
    <source>
        <dbReference type="ARBA" id="ARBA00007100"/>
    </source>
</evidence>
<comment type="similarity">
    <text evidence="1">Belongs to the UPF0162 family.</text>
</comment>
<dbReference type="Proteomes" id="UP001210231">
    <property type="component" value="Unassembled WGS sequence"/>
</dbReference>